<evidence type="ECO:0000313" key="2">
    <source>
        <dbReference type="EMBL" id="AJE80575.1"/>
    </source>
</evidence>
<dbReference type="KEGG" id="sals:SLNWT_0199"/>
<keyword evidence="1" id="KW-0472">Membrane</keyword>
<keyword evidence="3" id="KW-1185">Reference proteome</keyword>
<organism evidence="2 3">
    <name type="scientific">Streptomyces albus (strain ATCC 21838 / DSM 41398 / FERM P-419 / JCM 4703 / NBRC 107858)</name>
    <dbReference type="NCBI Taxonomy" id="1081613"/>
    <lineage>
        <taxon>Bacteria</taxon>
        <taxon>Bacillati</taxon>
        <taxon>Actinomycetota</taxon>
        <taxon>Actinomycetes</taxon>
        <taxon>Kitasatosporales</taxon>
        <taxon>Streptomycetaceae</taxon>
        <taxon>Streptomyces</taxon>
    </lineage>
</organism>
<accession>A0A0B5EMI4</accession>
<protein>
    <submittedName>
        <fullName evidence="2">Uncharacterized protein</fullName>
    </submittedName>
</protein>
<evidence type="ECO:0000256" key="1">
    <source>
        <dbReference type="SAM" id="Phobius"/>
    </source>
</evidence>
<reference evidence="2 3" key="1">
    <citation type="submission" date="2015-01" db="EMBL/GenBank/DDBJ databases">
        <title>Enhanced salinomycin production by adjusting the supply of polyketide extender units in Streptomyce albus DSM 41398.</title>
        <authorList>
            <person name="Lu C."/>
        </authorList>
    </citation>
    <scope>NUCLEOTIDE SEQUENCE [LARGE SCALE GENOMIC DNA]</scope>
    <source>
        <strain evidence="3">ATCC 21838 / DSM 41398 / FERM P-419 / JCM 4703 / NBRC 107858</strain>
    </source>
</reference>
<keyword evidence="1" id="KW-1133">Transmembrane helix</keyword>
<dbReference type="AlphaFoldDB" id="A0A0B5EMI4"/>
<sequence>MTIPFLFPLRVPLRIHPRIRDRDWDWDWDWDRDRGRNRFRIRDLFLLLRGLLPGPATVWCGCCCGAVAWWLWVGC</sequence>
<feature type="transmembrane region" description="Helical" evidence="1">
    <location>
        <begin position="44"/>
        <end position="72"/>
    </location>
</feature>
<proteinExistence type="predicted"/>
<dbReference type="Proteomes" id="UP000031523">
    <property type="component" value="Chromosome"/>
</dbReference>
<name>A0A0B5EMI4_STRA4</name>
<evidence type="ECO:0000313" key="3">
    <source>
        <dbReference type="Proteomes" id="UP000031523"/>
    </source>
</evidence>
<keyword evidence="1" id="KW-0812">Transmembrane</keyword>
<gene>
    <name evidence="2" type="ORF">SLNWT_0199</name>
</gene>
<dbReference type="EMBL" id="CP010519">
    <property type="protein sequence ID" value="AJE80575.1"/>
    <property type="molecule type" value="Genomic_DNA"/>
</dbReference>